<dbReference type="Pfam" id="PF07748">
    <property type="entry name" value="Glyco_hydro_38C"/>
    <property type="match status" value="1"/>
</dbReference>
<keyword evidence="4" id="KW-0326">Glycosidase</keyword>
<dbReference type="GO" id="GO:0006013">
    <property type="term" value="P:mannose metabolic process"/>
    <property type="evidence" value="ECO:0007669"/>
    <property type="project" value="InterPro"/>
</dbReference>
<proteinExistence type="inferred from homology"/>
<dbReference type="GO" id="GO:0004559">
    <property type="term" value="F:alpha-mannosidase activity"/>
    <property type="evidence" value="ECO:0007669"/>
    <property type="project" value="InterPro"/>
</dbReference>
<keyword evidence="3" id="KW-0378">Hydrolase</keyword>
<keyword evidence="2" id="KW-0479">Metal-binding</keyword>
<dbReference type="SUPFAM" id="SSF74650">
    <property type="entry name" value="Galactose mutarotase-like"/>
    <property type="match status" value="1"/>
</dbReference>
<dbReference type="SMART" id="SM00872">
    <property type="entry name" value="Alpha-mann_mid"/>
    <property type="match status" value="1"/>
</dbReference>
<dbReference type="PANTHER" id="PTHR46017:SF1">
    <property type="entry name" value="ALPHA-MANNOSIDASE 2C1"/>
    <property type="match status" value="1"/>
</dbReference>
<dbReference type="InterPro" id="IPR000602">
    <property type="entry name" value="Glyco_hydro_38_N"/>
</dbReference>
<dbReference type="AlphaFoldDB" id="A0A1V0N473"/>
<dbReference type="SUPFAM" id="SSF88713">
    <property type="entry name" value="Glycoside hydrolase/deacetylase"/>
    <property type="match status" value="1"/>
</dbReference>
<dbReference type="InterPro" id="IPR011682">
    <property type="entry name" value="Glyco_hydro_38_C"/>
</dbReference>
<dbReference type="EMBL" id="CP015363">
    <property type="protein sequence ID" value="ARD84911.1"/>
    <property type="molecule type" value="Genomic_DNA"/>
</dbReference>
<reference evidence="6 7" key="1">
    <citation type="submission" date="2011-10" db="EMBL/GenBank/DDBJ databases">
        <title>Metabolic and evolutionary patterns in the extreme acidophile Ferroplasma acidiphilum.</title>
        <authorList>
            <person name="Golyshina O.V."/>
            <person name="Kozyavkin S.A."/>
            <person name="Tatusov R.L."/>
            <person name="Slesarev A.I."/>
            <person name="Golyshin P.N."/>
        </authorList>
    </citation>
    <scope>NUCLEOTIDE SEQUENCE [LARGE SCALE GENOMIC DNA]</scope>
    <source>
        <strain evidence="7">Y</strain>
    </source>
</reference>
<dbReference type="Gene3D" id="1.20.1270.50">
    <property type="entry name" value="Glycoside hydrolase family 38, central domain"/>
    <property type="match status" value="1"/>
</dbReference>
<dbReference type="Proteomes" id="UP000192050">
    <property type="component" value="Chromosome"/>
</dbReference>
<dbReference type="STRING" id="74969.FAD_1030"/>
<comment type="similarity">
    <text evidence="1">Belongs to the glycosyl hydrolase 38 family.</text>
</comment>
<dbReference type="KEGG" id="fai:FAD_1030"/>
<dbReference type="InterPro" id="IPR037094">
    <property type="entry name" value="Glyco_hydro_38_cen_sf"/>
</dbReference>
<dbReference type="OrthoDB" id="35948at2157"/>
<dbReference type="Pfam" id="PF09261">
    <property type="entry name" value="Alpha-mann_mid"/>
    <property type="match status" value="1"/>
</dbReference>
<dbReference type="CDD" id="cd10789">
    <property type="entry name" value="GH38N_AMII_ER_cytosolic"/>
    <property type="match status" value="1"/>
</dbReference>
<evidence type="ECO:0000313" key="7">
    <source>
        <dbReference type="Proteomes" id="UP000192050"/>
    </source>
</evidence>
<dbReference type="InterPro" id="IPR027291">
    <property type="entry name" value="Glyco_hydro_38_N_sf"/>
</dbReference>
<dbReference type="InterPro" id="IPR015341">
    <property type="entry name" value="Glyco_hydro_38_cen"/>
</dbReference>
<dbReference type="GO" id="GO:0046872">
    <property type="term" value="F:metal ion binding"/>
    <property type="evidence" value="ECO:0007669"/>
    <property type="project" value="UniProtKB-KW"/>
</dbReference>
<dbReference type="InterPro" id="IPR011013">
    <property type="entry name" value="Gal_mutarotase_sf_dom"/>
</dbReference>
<name>A0A1V0N473_9ARCH</name>
<protein>
    <submittedName>
        <fullName evidence="6">Alpha-mannosidase</fullName>
    </submittedName>
</protein>
<dbReference type="Pfam" id="PF01074">
    <property type="entry name" value="Glyco_hydro_38N"/>
    <property type="match status" value="1"/>
</dbReference>
<evidence type="ECO:0000256" key="1">
    <source>
        <dbReference type="ARBA" id="ARBA00009792"/>
    </source>
</evidence>
<dbReference type="InterPro" id="IPR028995">
    <property type="entry name" value="Glyco_hydro_57/38_cen_sf"/>
</dbReference>
<dbReference type="GO" id="GO:0009313">
    <property type="term" value="P:oligosaccharide catabolic process"/>
    <property type="evidence" value="ECO:0007669"/>
    <property type="project" value="TreeGrafter"/>
</dbReference>
<keyword evidence="7" id="KW-1185">Reference proteome</keyword>
<sequence length="1015" mass="118036">MFKTNNKLIISRRLYEIISLSIIDVQIIDHVKLNNNDIKLPYSTFQNPDDINNFSFEVNLDKLEDNYKYLLSVEISGNAELIIDGILDQSIDAGHTYSIFNGPKREFILRTGSRELFGRNQWDLSIKSIKIITINYTLFQIGMELLQLYNYANTMGRSKNKIYNSMLKYLSTVYESPNIEQITGLAAVLLNKKHKELIDFLSDIYGYPVLNKTITDYNRNKINMDRYNNILDEIAKTINEISDSKYKNNTMFTFGHCHIDVAWLWPYSETVRKIQRSFSNVLKLYDMDFNFAFAQSTALYYYEIEKNNKSIFNKIKKLVKEDKWIPVGGMWVESDTNLIRGESLARQLLYGQSYFMEAFNRYARIAWLPDTFGFSGQLPQLFVKSGMNAFVTHKPMWNDTTEFPYHCFKWSGIDNTSIMTSISSLGYNENLDFDSIINACKLNKNSDLPITYLYGYGDGGGGPDIEMMLKLNQAKHSEFMPRVKSSFNEQDYISNLDKFNDKMPTYNGEIYLENHRGVYTTNHEIKKFVATLEDKLSMLEFLNSMNYGSATQRNNTKNLWYNLLKAQFHDILPGSAYYYAYEEEFTELDNLNEEIDKITIIAIKIFIENKNIKKGLIAINNSQYSFTGYLEIDSSNLPSEMPGNGVIHTMDKDFVLINVPALGFATVDQSAEDNKFQNPVKIRNVKGKYIVQNAKLKLIINSKGIISFFHNNKKYIKNGNIIRIYNDVPSNFDAWNIDVQNIKNDMHMEEIKTDIRIISENTIGVIEIKRTFEDSSFIIQKIIVKPDSDIVEFENTAILNNREKLVKVLFEPGFTTDYIRREIPFGYVRMKLDSANEKTHFEFPALRYVDYSDNDHGFSIVSRESHGYSFISNKLGISIGKTPLYPNPFSDRNGIKEKFYVCLHDRNYNIYKEANFIFNPVKLYNNKYDGNKKKERLLNFSGDDIILENIKISENEQGLIARFYNCSDKISNFELKIPDKDIYETDILENNKIKIDKNIIFKPFEIKTLLIEKIH</sequence>
<dbReference type="PANTHER" id="PTHR46017">
    <property type="entry name" value="ALPHA-MANNOSIDASE 2C1"/>
    <property type="match status" value="1"/>
</dbReference>
<organism evidence="6 7">
    <name type="scientific">Ferroplasma acidiphilum</name>
    <dbReference type="NCBI Taxonomy" id="74969"/>
    <lineage>
        <taxon>Archaea</taxon>
        <taxon>Methanobacteriati</taxon>
        <taxon>Thermoplasmatota</taxon>
        <taxon>Thermoplasmata</taxon>
        <taxon>Thermoplasmatales</taxon>
        <taxon>Ferroplasmaceae</taxon>
        <taxon>Ferroplasma</taxon>
    </lineage>
</organism>
<dbReference type="Pfam" id="PF17677">
    <property type="entry name" value="Glyco_hydro38C2"/>
    <property type="match status" value="1"/>
</dbReference>
<dbReference type="GeneID" id="31676529"/>
<evidence type="ECO:0000259" key="5">
    <source>
        <dbReference type="SMART" id="SM00872"/>
    </source>
</evidence>
<dbReference type="Gene3D" id="2.60.40.2220">
    <property type="match status" value="1"/>
</dbReference>
<dbReference type="Gene3D" id="3.20.110.10">
    <property type="entry name" value="Glycoside hydrolase 38, N terminal domain"/>
    <property type="match status" value="1"/>
</dbReference>
<evidence type="ECO:0000313" key="6">
    <source>
        <dbReference type="EMBL" id="ARD84911.1"/>
    </source>
</evidence>
<evidence type="ECO:0000256" key="4">
    <source>
        <dbReference type="ARBA" id="ARBA00023295"/>
    </source>
</evidence>
<evidence type="ECO:0000256" key="3">
    <source>
        <dbReference type="ARBA" id="ARBA00022801"/>
    </source>
</evidence>
<feature type="domain" description="Glycoside hydrolase family 38 central" evidence="5">
    <location>
        <begin position="513"/>
        <end position="588"/>
    </location>
</feature>
<evidence type="ECO:0000256" key="2">
    <source>
        <dbReference type="ARBA" id="ARBA00022723"/>
    </source>
</evidence>
<gene>
    <name evidence="6" type="ORF">FAD_1030</name>
</gene>
<dbReference type="RefSeq" id="WP_081142381.1">
    <property type="nucleotide sequence ID" value="NZ_CP015363.1"/>
</dbReference>
<dbReference type="InterPro" id="IPR041147">
    <property type="entry name" value="GH38_C"/>
</dbReference>
<dbReference type="InterPro" id="IPR011330">
    <property type="entry name" value="Glyco_hydro/deAcase_b/a-brl"/>
</dbReference>
<dbReference type="GO" id="GO:0030246">
    <property type="term" value="F:carbohydrate binding"/>
    <property type="evidence" value="ECO:0007669"/>
    <property type="project" value="InterPro"/>
</dbReference>
<dbReference type="Gene3D" id="2.70.98.30">
    <property type="entry name" value="Golgi alpha-mannosidase II, domain 4"/>
    <property type="match status" value="1"/>
</dbReference>
<accession>A0A1V0N473</accession>
<dbReference type="SUPFAM" id="SSF88688">
    <property type="entry name" value="Families 57/38 glycoside transferase middle domain"/>
    <property type="match status" value="1"/>
</dbReference>